<evidence type="ECO:0000313" key="2">
    <source>
        <dbReference type="EMBL" id="TGD37668.1"/>
    </source>
</evidence>
<feature type="non-terminal residue" evidence="2">
    <location>
        <position position="35"/>
    </location>
</feature>
<keyword evidence="1" id="KW-1133">Transmembrane helix</keyword>
<evidence type="ECO:0000256" key="1">
    <source>
        <dbReference type="SAM" id="Phobius"/>
    </source>
</evidence>
<dbReference type="EMBL" id="PYKK01000933">
    <property type="protein sequence ID" value="TGD37668.1"/>
    <property type="molecule type" value="Genomic_DNA"/>
</dbReference>
<keyword evidence="1" id="KW-0812">Transmembrane</keyword>
<gene>
    <name evidence="2" type="ORF">C9F10_13205</name>
</gene>
<evidence type="ECO:0000313" key="3">
    <source>
        <dbReference type="Proteomes" id="UP000297989"/>
    </source>
</evidence>
<dbReference type="Proteomes" id="UP000297989">
    <property type="component" value="Unassembled WGS sequence"/>
</dbReference>
<proteinExistence type="predicted"/>
<sequence>MFLTTLLDPFQFDFMVNALMFSVIVAIACALLSEF</sequence>
<accession>A0A659SAC2</accession>
<protein>
    <submittedName>
        <fullName evidence="2">Iron ABC transporter permease</fullName>
    </submittedName>
</protein>
<feature type="transmembrane region" description="Helical" evidence="1">
    <location>
        <begin position="12"/>
        <end position="32"/>
    </location>
</feature>
<reference evidence="2 3" key="1">
    <citation type="submission" date="2018-03" db="EMBL/GenBank/DDBJ databases">
        <title>Non-Typhoidal Salmonella genome sequencing and assembly.</title>
        <authorList>
            <person name="Matchawe C."/>
        </authorList>
    </citation>
    <scope>NUCLEOTIDE SEQUENCE [LARGE SCALE GENOMIC DNA]</scope>
    <source>
        <strain evidence="2 3">8EV</strain>
    </source>
</reference>
<dbReference type="AlphaFoldDB" id="A0A659SAC2"/>
<organism evidence="2 3">
    <name type="scientific">Salmonella enterica subsp. enterica serovar Poona</name>
    <dbReference type="NCBI Taxonomy" id="436295"/>
    <lineage>
        <taxon>Bacteria</taxon>
        <taxon>Pseudomonadati</taxon>
        <taxon>Pseudomonadota</taxon>
        <taxon>Gammaproteobacteria</taxon>
        <taxon>Enterobacterales</taxon>
        <taxon>Enterobacteriaceae</taxon>
        <taxon>Salmonella</taxon>
    </lineage>
</organism>
<name>A0A659SAC2_SALET</name>
<keyword evidence="1" id="KW-0472">Membrane</keyword>
<comment type="caution">
    <text evidence="2">The sequence shown here is derived from an EMBL/GenBank/DDBJ whole genome shotgun (WGS) entry which is preliminary data.</text>
</comment>